<dbReference type="EMBL" id="WNWW01000177">
    <property type="protein sequence ID" value="KAF3429144.1"/>
    <property type="molecule type" value="Genomic_DNA"/>
</dbReference>
<dbReference type="AlphaFoldDB" id="A0A833RTW4"/>
<proteinExistence type="predicted"/>
<comment type="caution">
    <text evidence="1">The sequence shown here is derived from an EMBL/GenBank/DDBJ whole genome shotgun (WGS) entry which is preliminary data.</text>
</comment>
<evidence type="ECO:0000313" key="2">
    <source>
        <dbReference type="Proteomes" id="UP000655588"/>
    </source>
</evidence>
<reference evidence="1" key="1">
    <citation type="submission" date="2019-11" db="EMBL/GenBank/DDBJ databases">
        <title>The nuclear and mitochondrial genomes of Frieseomelitta varia - a highly eusocial stingless bee (Meliponini) with a permanently sterile worker caste.</title>
        <authorList>
            <person name="Freitas F.C.P."/>
            <person name="Lourenco A.P."/>
            <person name="Nunes F.M.F."/>
            <person name="Paschoal A.R."/>
            <person name="Abreu F.C.P."/>
            <person name="Barbin F.O."/>
            <person name="Bataglia L."/>
            <person name="Cardoso-Junior C.A.M."/>
            <person name="Cervoni M.S."/>
            <person name="Silva S.R."/>
            <person name="Dalarmi F."/>
            <person name="Del Lama M.A."/>
            <person name="Depintor T.S."/>
            <person name="Ferreira K.M."/>
            <person name="Goria P.S."/>
            <person name="Jaskot M.C."/>
            <person name="Lago D.C."/>
            <person name="Luna-Lucena D."/>
            <person name="Moda L.M."/>
            <person name="Nascimento L."/>
            <person name="Pedrino M."/>
            <person name="Rabico F.O."/>
            <person name="Sanches F.C."/>
            <person name="Santos D.E."/>
            <person name="Santos C.G."/>
            <person name="Vieira J."/>
            <person name="Lopes T.F."/>
            <person name="Barchuk A.R."/>
            <person name="Hartfelder K."/>
            <person name="Simoes Z.L.P."/>
            <person name="Bitondi M.M.G."/>
            <person name="Pinheiro D.G."/>
        </authorList>
    </citation>
    <scope>NUCLEOTIDE SEQUENCE</scope>
    <source>
        <strain evidence="1">USP_RPSP 00005682</strain>
        <tissue evidence="1">Whole individual</tissue>
    </source>
</reference>
<evidence type="ECO:0000313" key="1">
    <source>
        <dbReference type="EMBL" id="KAF3429144.1"/>
    </source>
</evidence>
<keyword evidence="2" id="KW-1185">Reference proteome</keyword>
<dbReference type="Proteomes" id="UP000655588">
    <property type="component" value="Unassembled WGS sequence"/>
</dbReference>
<organism evidence="1 2">
    <name type="scientific">Frieseomelitta varia</name>
    <dbReference type="NCBI Taxonomy" id="561572"/>
    <lineage>
        <taxon>Eukaryota</taxon>
        <taxon>Metazoa</taxon>
        <taxon>Ecdysozoa</taxon>
        <taxon>Arthropoda</taxon>
        <taxon>Hexapoda</taxon>
        <taxon>Insecta</taxon>
        <taxon>Pterygota</taxon>
        <taxon>Neoptera</taxon>
        <taxon>Endopterygota</taxon>
        <taxon>Hymenoptera</taxon>
        <taxon>Apocrita</taxon>
        <taxon>Aculeata</taxon>
        <taxon>Apoidea</taxon>
        <taxon>Anthophila</taxon>
        <taxon>Apidae</taxon>
        <taxon>Frieseomelitta</taxon>
    </lineage>
</organism>
<name>A0A833RTW4_9HYME</name>
<accession>A0A833RTW4</accession>
<sequence>MPVSMTYNNNLTMAIVEMNNSLDQDFEEFRFSDESKICKDAVDDLQKFDETFIYWSNNVTCATNSIKV</sequence>
<gene>
    <name evidence="1" type="ORF">E2986_12033</name>
</gene>
<protein>
    <submittedName>
        <fullName evidence="1">Uncharacterized protein</fullName>
    </submittedName>
</protein>